<gene>
    <name evidence="11" type="ORF">MS2017_1009</name>
    <name evidence="12" type="ORF">THERMOS_1659</name>
</gene>
<evidence type="ECO:0000259" key="10">
    <source>
        <dbReference type="PROSITE" id="PS00715"/>
    </source>
</evidence>
<dbReference type="NCBIfam" id="TIGR02392">
    <property type="entry name" value="rpoH_proteo"/>
    <property type="match status" value="1"/>
</dbReference>
<dbReference type="Pfam" id="PF04542">
    <property type="entry name" value="Sigma70_r2"/>
    <property type="match status" value="1"/>
</dbReference>
<proteinExistence type="inferred from homology"/>
<keyword evidence="6" id="KW-0238">DNA-binding</keyword>
<keyword evidence="2" id="KW-0963">Cytoplasm</keyword>
<dbReference type="Proteomes" id="UP000278334">
    <property type="component" value="Chromosome"/>
</dbReference>
<reference evidence="12 14" key="2">
    <citation type="submission" date="2020-05" db="EMBL/GenBank/DDBJ databases">
        <authorList>
            <person name="Petersen J."/>
            <person name="Sayavedra L."/>
        </authorList>
    </citation>
    <scope>NUCLEOTIDE SEQUENCE [LARGE SCALE GENOMIC DNA]</scope>
    <source>
        <strain evidence="12">B thermophilus SOXS</strain>
    </source>
</reference>
<protein>
    <recommendedName>
        <fullName evidence="8">RNA polymerase sigma factor RpoH</fullName>
    </recommendedName>
</protein>
<evidence type="ECO:0000256" key="3">
    <source>
        <dbReference type="ARBA" id="ARBA00023015"/>
    </source>
</evidence>
<evidence type="ECO:0000313" key="12">
    <source>
        <dbReference type="EMBL" id="CAB5502731.1"/>
    </source>
</evidence>
<dbReference type="NCBIfam" id="TIGR02937">
    <property type="entry name" value="sigma70-ECF"/>
    <property type="match status" value="1"/>
</dbReference>
<evidence type="ECO:0000313" key="13">
    <source>
        <dbReference type="Proteomes" id="UP000278334"/>
    </source>
</evidence>
<dbReference type="PANTHER" id="PTHR30376:SF3">
    <property type="entry name" value="RNA POLYMERASE SIGMA FACTOR RPOH"/>
    <property type="match status" value="1"/>
</dbReference>
<organism evidence="11 13">
    <name type="scientific">Bathymodiolus thermophilus thioautotrophic gill symbiont</name>
    <dbReference type="NCBI Taxonomy" id="2360"/>
    <lineage>
        <taxon>Bacteria</taxon>
        <taxon>Pseudomonadati</taxon>
        <taxon>Pseudomonadota</taxon>
        <taxon>Gammaproteobacteria</taxon>
        <taxon>sulfur-oxidizing symbionts</taxon>
    </lineage>
</organism>
<evidence type="ECO:0000256" key="2">
    <source>
        <dbReference type="ARBA" id="ARBA00022490"/>
    </source>
</evidence>
<keyword evidence="3" id="KW-0805">Transcription regulation</keyword>
<dbReference type="KEGG" id="bthg:MS2017_1009"/>
<dbReference type="SUPFAM" id="SSF88946">
    <property type="entry name" value="Sigma2 domain of RNA polymerase sigma factors"/>
    <property type="match status" value="1"/>
</dbReference>
<evidence type="ECO:0000256" key="1">
    <source>
        <dbReference type="ARBA" id="ARBA00007788"/>
    </source>
</evidence>
<keyword evidence="7" id="KW-0804">Transcription</keyword>
<dbReference type="SUPFAM" id="SSF88659">
    <property type="entry name" value="Sigma3 and sigma4 domains of RNA polymerase sigma factors"/>
    <property type="match status" value="1"/>
</dbReference>
<dbReference type="GO" id="GO:0003677">
    <property type="term" value="F:DNA binding"/>
    <property type="evidence" value="ECO:0007669"/>
    <property type="project" value="UniProtKB-KW"/>
</dbReference>
<feature type="coiled-coil region" evidence="9">
    <location>
        <begin position="251"/>
        <end position="282"/>
    </location>
</feature>
<feature type="domain" description="RNA polymerase sigma-70" evidence="10">
    <location>
        <begin position="76"/>
        <end position="89"/>
    </location>
</feature>
<dbReference type="PANTHER" id="PTHR30376">
    <property type="entry name" value="SIGMA FACTOR RPOH HEAT SHOCK RELATED"/>
    <property type="match status" value="1"/>
</dbReference>
<dbReference type="InterPro" id="IPR007630">
    <property type="entry name" value="RNA_pol_sigma70_r4"/>
</dbReference>
<dbReference type="InterPro" id="IPR013325">
    <property type="entry name" value="RNA_pol_sigma_r2"/>
</dbReference>
<dbReference type="PRINTS" id="PR00046">
    <property type="entry name" value="SIGMA70FCT"/>
</dbReference>
<keyword evidence="5" id="KW-0731">Sigma factor</keyword>
<evidence type="ECO:0000256" key="8">
    <source>
        <dbReference type="NCBIfam" id="TIGR02392"/>
    </source>
</evidence>
<dbReference type="EMBL" id="CP024634">
    <property type="protein sequence ID" value="AYQ56721.1"/>
    <property type="molecule type" value="Genomic_DNA"/>
</dbReference>
<accession>A0A3G3ILS5</accession>
<dbReference type="RefSeq" id="WP_122951475.1">
    <property type="nucleotide sequence ID" value="NZ_CAESAQ020000076.1"/>
</dbReference>
<comment type="similarity">
    <text evidence="1">Belongs to the sigma-70 factor family.</text>
</comment>
<dbReference type="InterPro" id="IPR050813">
    <property type="entry name" value="Sigma-70_Factor"/>
</dbReference>
<dbReference type="InterPro" id="IPR012759">
    <property type="entry name" value="RNA_pol_sigma_RpoH_proteobac"/>
</dbReference>
<dbReference type="Gene3D" id="1.20.140.160">
    <property type="match status" value="1"/>
</dbReference>
<evidence type="ECO:0000256" key="4">
    <source>
        <dbReference type="ARBA" id="ARBA00023016"/>
    </source>
</evidence>
<dbReference type="Pfam" id="PF04545">
    <property type="entry name" value="Sigma70_r4"/>
    <property type="match status" value="1"/>
</dbReference>
<dbReference type="Gene3D" id="1.20.120.1810">
    <property type="match status" value="1"/>
</dbReference>
<reference evidence="11 13" key="1">
    <citation type="submission" date="2017-11" db="EMBL/GenBank/DDBJ databases">
        <title>Genome sequence of the bacterial symbiont EPR9N from a vent mussel Bathymodiolus thermophilus.</title>
        <authorList>
            <person name="Won Y.-J."/>
        </authorList>
    </citation>
    <scope>NUCLEOTIDE SEQUENCE [LARGE SCALE GENOMIC DNA]</scope>
    <source>
        <strain evidence="11 13">EPR9N</strain>
    </source>
</reference>
<keyword evidence="14" id="KW-1185">Reference proteome</keyword>
<dbReference type="AlphaFoldDB" id="A0A3G3ILS5"/>
<dbReference type="NCBIfam" id="NF005143">
    <property type="entry name" value="PRK06596.1"/>
    <property type="match status" value="1"/>
</dbReference>
<evidence type="ECO:0000256" key="9">
    <source>
        <dbReference type="SAM" id="Coils"/>
    </source>
</evidence>
<evidence type="ECO:0000256" key="5">
    <source>
        <dbReference type="ARBA" id="ARBA00023082"/>
    </source>
</evidence>
<evidence type="ECO:0000313" key="14">
    <source>
        <dbReference type="Proteomes" id="UP000643672"/>
    </source>
</evidence>
<dbReference type="EMBL" id="CAESAQ020000076">
    <property type="protein sequence ID" value="CAB5502731.1"/>
    <property type="molecule type" value="Genomic_DNA"/>
</dbReference>
<dbReference type="InterPro" id="IPR007627">
    <property type="entry name" value="RNA_pol_sigma70_r2"/>
</dbReference>
<dbReference type="Proteomes" id="UP000643672">
    <property type="component" value="Unassembled WGS sequence"/>
</dbReference>
<dbReference type="GO" id="GO:0006352">
    <property type="term" value="P:DNA-templated transcription initiation"/>
    <property type="evidence" value="ECO:0007669"/>
    <property type="project" value="UniProtKB-UniRule"/>
</dbReference>
<dbReference type="InterPro" id="IPR013324">
    <property type="entry name" value="RNA_pol_sigma_r3/r4-like"/>
</dbReference>
<sequence length="284" mass="32547">MNQKSTLPSVQTPSANTGIGVQKYPPILSAEEEYALAVELYENHDLSAARKLVLSHMRFVAFIAHGYKGYGLEQADLIQEGTIGLMKAVKRFNPNKNVRLASYAVYWIRAEIHEFIFKNWKIVKVATTKSQRKLFFKLKKAKSHIYTSLSAEQAEEIANELGVRPKDVLEMESRLQFNDVAFEATDSDEENTFAPERYLTDANAQTPEQLLLSNDTRKNQQQQLYKALSALDERSLDILQSRYLKEEKTTLHTLADKYDVSAERIRQLENKAMQKLKSLLKEQV</sequence>
<evidence type="ECO:0000256" key="6">
    <source>
        <dbReference type="ARBA" id="ARBA00023125"/>
    </source>
</evidence>
<dbReference type="GO" id="GO:0016987">
    <property type="term" value="F:sigma factor activity"/>
    <property type="evidence" value="ECO:0007669"/>
    <property type="project" value="UniProtKB-UniRule"/>
</dbReference>
<dbReference type="PROSITE" id="PS00715">
    <property type="entry name" value="SIGMA70_1"/>
    <property type="match status" value="1"/>
</dbReference>
<keyword evidence="9" id="KW-0175">Coiled coil</keyword>
<evidence type="ECO:0000256" key="7">
    <source>
        <dbReference type="ARBA" id="ARBA00023163"/>
    </source>
</evidence>
<name>A0A3G3ILS5_9GAMM</name>
<dbReference type="FunFam" id="1.20.120.1810:FF:000001">
    <property type="entry name" value="RNA polymerase sigma factor RpoH"/>
    <property type="match status" value="1"/>
</dbReference>
<keyword evidence="4" id="KW-0346">Stress response</keyword>
<evidence type="ECO:0000313" key="11">
    <source>
        <dbReference type="EMBL" id="AYQ56721.1"/>
    </source>
</evidence>
<dbReference type="InterPro" id="IPR000943">
    <property type="entry name" value="RNA_pol_sigma70"/>
</dbReference>
<dbReference type="InterPro" id="IPR014284">
    <property type="entry name" value="RNA_pol_sigma-70_dom"/>
</dbReference>